<evidence type="ECO:0000256" key="5">
    <source>
        <dbReference type="ARBA" id="ARBA00023136"/>
    </source>
</evidence>
<dbReference type="InterPro" id="IPR009539">
    <property type="entry name" value="VANGL"/>
</dbReference>
<keyword evidence="10" id="KW-1185">Reference proteome</keyword>
<keyword evidence="3 8" id="KW-0812">Transmembrane</keyword>
<comment type="caution">
    <text evidence="9">The sequence shown here is derived from an EMBL/GenBank/DDBJ whole genome shotgun (WGS) entry which is preliminary data.</text>
</comment>
<evidence type="ECO:0000256" key="2">
    <source>
        <dbReference type="ARBA" id="ARBA00022475"/>
    </source>
</evidence>
<protein>
    <recommendedName>
        <fullName evidence="11">Vang-like protein</fullName>
    </recommendedName>
</protein>
<evidence type="ECO:0000313" key="9">
    <source>
        <dbReference type="EMBL" id="KAK8399688.1"/>
    </source>
</evidence>
<keyword evidence="4 8" id="KW-1133">Transmembrane helix</keyword>
<evidence type="ECO:0000256" key="8">
    <source>
        <dbReference type="SAM" id="Phobius"/>
    </source>
</evidence>
<evidence type="ECO:0000256" key="4">
    <source>
        <dbReference type="ARBA" id="ARBA00022989"/>
    </source>
</evidence>
<comment type="subcellular location">
    <subcellularLocation>
        <location evidence="1">Cell membrane</location>
        <topology evidence="1">Multi-pass membrane protein</topology>
    </subcellularLocation>
</comment>
<evidence type="ECO:0008006" key="11">
    <source>
        <dbReference type="Google" id="ProtNLM"/>
    </source>
</evidence>
<comment type="similarity">
    <text evidence="6">Belongs to the Vang family.</text>
</comment>
<dbReference type="Proteomes" id="UP001487740">
    <property type="component" value="Unassembled WGS sequence"/>
</dbReference>
<accession>A0AAW0UHY2</accession>
<evidence type="ECO:0000313" key="10">
    <source>
        <dbReference type="Proteomes" id="UP001487740"/>
    </source>
</evidence>
<keyword evidence="2" id="KW-1003">Cell membrane</keyword>
<evidence type="ECO:0000256" key="1">
    <source>
        <dbReference type="ARBA" id="ARBA00004651"/>
    </source>
</evidence>
<proteinExistence type="inferred from homology"/>
<name>A0AAW0UHY2_SCYPA</name>
<organism evidence="9 10">
    <name type="scientific">Scylla paramamosain</name>
    <name type="common">Mud crab</name>
    <dbReference type="NCBI Taxonomy" id="85552"/>
    <lineage>
        <taxon>Eukaryota</taxon>
        <taxon>Metazoa</taxon>
        <taxon>Ecdysozoa</taxon>
        <taxon>Arthropoda</taxon>
        <taxon>Crustacea</taxon>
        <taxon>Multicrustacea</taxon>
        <taxon>Malacostraca</taxon>
        <taxon>Eumalacostraca</taxon>
        <taxon>Eucarida</taxon>
        <taxon>Decapoda</taxon>
        <taxon>Pleocyemata</taxon>
        <taxon>Brachyura</taxon>
        <taxon>Eubrachyura</taxon>
        <taxon>Portunoidea</taxon>
        <taxon>Portunidae</taxon>
        <taxon>Portuninae</taxon>
        <taxon>Scylla</taxon>
    </lineage>
</organism>
<feature type="region of interest" description="Disordered" evidence="7">
    <location>
        <begin position="117"/>
        <end position="144"/>
    </location>
</feature>
<feature type="compositionally biased region" description="Acidic residues" evidence="7">
    <location>
        <begin position="1"/>
        <end position="15"/>
    </location>
</feature>
<feature type="transmembrane region" description="Helical" evidence="8">
    <location>
        <begin position="346"/>
        <end position="367"/>
    </location>
</feature>
<dbReference type="PANTHER" id="PTHR20886">
    <property type="entry name" value="VANG-LIKE PROTEIN"/>
    <property type="match status" value="1"/>
</dbReference>
<dbReference type="GO" id="GO:0005886">
    <property type="term" value="C:plasma membrane"/>
    <property type="evidence" value="ECO:0007669"/>
    <property type="project" value="UniProtKB-SubCell"/>
</dbReference>
<feature type="region of interest" description="Disordered" evidence="7">
    <location>
        <begin position="58"/>
        <end position="77"/>
    </location>
</feature>
<evidence type="ECO:0000256" key="3">
    <source>
        <dbReference type="ARBA" id="ARBA00022692"/>
    </source>
</evidence>
<dbReference type="PIRSF" id="PIRSF007991">
    <property type="entry name" value="Strabismus"/>
    <property type="match status" value="1"/>
</dbReference>
<feature type="transmembrane region" description="Helical" evidence="8">
    <location>
        <begin position="308"/>
        <end position="334"/>
    </location>
</feature>
<reference evidence="9 10" key="1">
    <citation type="submission" date="2023-03" db="EMBL/GenBank/DDBJ databases">
        <title>High-quality genome of Scylla paramamosain provides insights in environmental adaptation.</title>
        <authorList>
            <person name="Zhang L."/>
        </authorList>
    </citation>
    <scope>NUCLEOTIDE SEQUENCE [LARGE SCALE GENOMIC DNA]</scope>
    <source>
        <strain evidence="9">LZ_2023a</strain>
        <tissue evidence="9">Muscle</tissue>
    </source>
</reference>
<dbReference type="EMBL" id="JARAKH010000011">
    <property type="protein sequence ID" value="KAK8399688.1"/>
    <property type="molecule type" value="Genomic_DNA"/>
</dbReference>
<evidence type="ECO:0000256" key="6">
    <source>
        <dbReference type="ARBA" id="ARBA00025718"/>
    </source>
</evidence>
<evidence type="ECO:0000256" key="7">
    <source>
        <dbReference type="SAM" id="MobiDB-lite"/>
    </source>
</evidence>
<feature type="transmembrane region" description="Helical" evidence="8">
    <location>
        <begin position="276"/>
        <end position="296"/>
    </location>
</feature>
<keyword evidence="5 8" id="KW-0472">Membrane</keyword>
<gene>
    <name evidence="9" type="ORF">O3P69_003596</name>
</gene>
<feature type="compositionally biased region" description="Low complexity" evidence="7">
    <location>
        <begin position="117"/>
        <end position="139"/>
    </location>
</feature>
<dbReference type="AlphaFoldDB" id="A0AAW0UHY2"/>
<feature type="transmembrane region" description="Helical" evidence="8">
    <location>
        <begin position="232"/>
        <end position="255"/>
    </location>
</feature>
<sequence>MEKEEEEQEEKEEGGDGSSCGPTVTLAERLEGFCNLVLLRVTTGDNSDLKRQVNVKLQQPANAPPLRRRDRVSMSFSVGPGPSYATAGAWTPDQDSVVSGFTDASLYASLQRHPQYSQQSQYQYHQQQQQQQQQYQHPQARQKASFVSLRNVNARPLHKRGRRVSEMTAGAGGDGGMGGEVIEVQILPQDDNWGDNTTAITGNTSVRSESFQDVTIIGRDQETGVTFTCQRYAGSALCALVALFAFLSPIAMVLIPRLNVIQLKSEHLKCDSECDGLLISFSFKLLILLLGSWALFFRQPKATMPRIFIFRALVTMLIFVFTFSYWLFYVVRILENRDEVRYRSIVYFAVSLVDALLFIQYLAVILLELRHLTPQYMVKVLRSPDGESRWYNIGQLSVQRAAAWVLEKYYQDFSIYNPYLDRVPSKKKPHPSNSSFKYYDVDGNEENPESHTRAVLTASARRRDSAHNERFYEEHEYERRVRKRKARLITAAEEAFTHIKRMHDDQGQSTPMNPHEAAQSIFPSLARALQKYLRITRQQPRHTMDSILSHLAICLAHDMSPRAFLEKYLVSSPVMQNDKEHRGVQSWGLVCDQLLSRPINGGTIFQLRQADVCLLCTVSHIPHFSIAEEIIHPKSNKFVLRLNSETSV</sequence>
<dbReference type="Pfam" id="PF06638">
    <property type="entry name" value="Strabismus"/>
    <property type="match status" value="1"/>
</dbReference>
<feature type="region of interest" description="Disordered" evidence="7">
    <location>
        <begin position="1"/>
        <end position="23"/>
    </location>
</feature>